<comment type="caution">
    <text evidence="14">The sequence shown here is derived from an EMBL/GenBank/DDBJ whole genome shotgun (WGS) entry which is preliminary data.</text>
</comment>
<evidence type="ECO:0000313" key="15">
    <source>
        <dbReference type="Proteomes" id="UP000239485"/>
    </source>
</evidence>
<keyword evidence="5 13" id="KW-0812">Transmembrane</keyword>
<dbReference type="Pfam" id="PF01066">
    <property type="entry name" value="CDP-OH_P_transf"/>
    <property type="match status" value="1"/>
</dbReference>
<dbReference type="PANTHER" id="PTHR14269">
    <property type="entry name" value="CDP-DIACYLGLYCEROL--GLYCEROL-3-PHOSPHATE 3-PHOSPHATIDYLTRANSFERASE-RELATED"/>
    <property type="match status" value="1"/>
</dbReference>
<comment type="subcellular location">
    <subcellularLocation>
        <location evidence="1">Membrane</location>
        <topology evidence="1">Multi-pass membrane protein</topology>
    </subcellularLocation>
</comment>
<feature type="transmembrane region" description="Helical" evidence="13">
    <location>
        <begin position="98"/>
        <end position="115"/>
    </location>
</feature>
<keyword evidence="7" id="KW-0443">Lipid metabolism</keyword>
<evidence type="ECO:0000256" key="13">
    <source>
        <dbReference type="SAM" id="Phobius"/>
    </source>
</evidence>
<feature type="region of interest" description="Disordered" evidence="12">
    <location>
        <begin position="1"/>
        <end position="26"/>
    </location>
</feature>
<dbReference type="PROSITE" id="PS00379">
    <property type="entry name" value="CDP_ALCOHOL_P_TRANSF"/>
    <property type="match status" value="1"/>
</dbReference>
<dbReference type="InterPro" id="IPR000462">
    <property type="entry name" value="CDP-OH_P_trans"/>
</dbReference>
<reference evidence="14 15" key="1">
    <citation type="submission" date="2018-02" db="EMBL/GenBank/DDBJ databases">
        <title>Genomic Encyclopedia of Archaeal and Bacterial Type Strains, Phase II (KMG-II): from individual species to whole genera.</title>
        <authorList>
            <person name="Goeker M."/>
        </authorList>
    </citation>
    <scope>NUCLEOTIDE SEQUENCE [LARGE SCALE GENOMIC DNA]</scope>
    <source>
        <strain evidence="14 15">DSM 22857</strain>
    </source>
</reference>
<evidence type="ECO:0000256" key="7">
    <source>
        <dbReference type="ARBA" id="ARBA00023098"/>
    </source>
</evidence>
<feature type="transmembrane region" description="Helical" evidence="13">
    <location>
        <begin position="151"/>
        <end position="173"/>
    </location>
</feature>
<dbReference type="PANTHER" id="PTHR14269:SF62">
    <property type="entry name" value="CDP-DIACYLGLYCEROL--GLYCEROL-3-PHOSPHATE 3-PHOSPHATIDYLTRANSFERASE 1, CHLOROPLASTIC"/>
    <property type="match status" value="1"/>
</dbReference>
<feature type="transmembrane region" description="Helical" evidence="13">
    <location>
        <begin position="179"/>
        <end position="199"/>
    </location>
</feature>
<keyword evidence="15" id="KW-1185">Reference proteome</keyword>
<dbReference type="GO" id="GO:0016020">
    <property type="term" value="C:membrane"/>
    <property type="evidence" value="ECO:0007669"/>
    <property type="project" value="UniProtKB-SubCell"/>
</dbReference>
<evidence type="ECO:0000256" key="2">
    <source>
        <dbReference type="ARBA" id="ARBA00010441"/>
    </source>
</evidence>
<comment type="similarity">
    <text evidence="2 11">Belongs to the CDP-alcohol phosphatidyltransferase class-I family.</text>
</comment>
<evidence type="ECO:0000313" key="14">
    <source>
        <dbReference type="EMBL" id="PPK92183.1"/>
    </source>
</evidence>
<dbReference type="InterPro" id="IPR004570">
    <property type="entry name" value="Phosphatidylglycerol_P_synth"/>
</dbReference>
<dbReference type="PIRSF" id="PIRSF000847">
    <property type="entry name" value="Phos_ph_gly_syn"/>
    <property type="match status" value="1"/>
</dbReference>
<dbReference type="GO" id="GO:0046474">
    <property type="term" value="P:glycerophospholipid biosynthetic process"/>
    <property type="evidence" value="ECO:0007669"/>
    <property type="project" value="TreeGrafter"/>
</dbReference>
<organism evidence="14 15">
    <name type="scientific">Kineococcus xinjiangensis</name>
    <dbReference type="NCBI Taxonomy" id="512762"/>
    <lineage>
        <taxon>Bacteria</taxon>
        <taxon>Bacillati</taxon>
        <taxon>Actinomycetota</taxon>
        <taxon>Actinomycetes</taxon>
        <taxon>Kineosporiales</taxon>
        <taxon>Kineosporiaceae</taxon>
        <taxon>Kineococcus</taxon>
    </lineage>
</organism>
<dbReference type="EMBL" id="PTJD01000016">
    <property type="protein sequence ID" value="PPK92183.1"/>
    <property type="molecule type" value="Genomic_DNA"/>
</dbReference>
<dbReference type="InterPro" id="IPR043130">
    <property type="entry name" value="CDP-OH_PTrfase_TM_dom"/>
</dbReference>
<dbReference type="UniPathway" id="UPA00085"/>
<gene>
    <name evidence="14" type="ORF">CLV92_11645</name>
</gene>
<dbReference type="InterPro" id="IPR050324">
    <property type="entry name" value="CDP-alcohol_PTase-I"/>
</dbReference>
<evidence type="ECO:0000256" key="8">
    <source>
        <dbReference type="ARBA" id="ARBA00023136"/>
    </source>
</evidence>
<dbReference type="OrthoDB" id="9796672at2"/>
<name>A0A2S6IDD3_9ACTN</name>
<evidence type="ECO:0000256" key="4">
    <source>
        <dbReference type="ARBA" id="ARBA00022679"/>
    </source>
</evidence>
<evidence type="ECO:0000256" key="12">
    <source>
        <dbReference type="SAM" id="MobiDB-lite"/>
    </source>
</evidence>
<keyword evidence="8 13" id="KW-0472">Membrane</keyword>
<evidence type="ECO:0000256" key="9">
    <source>
        <dbReference type="ARBA" id="ARBA00023209"/>
    </source>
</evidence>
<dbReference type="GO" id="GO:0008444">
    <property type="term" value="F:CDP-diacylglycerol-glycerol-3-phosphate 3-phosphatidyltransferase activity"/>
    <property type="evidence" value="ECO:0007669"/>
    <property type="project" value="InterPro"/>
</dbReference>
<evidence type="ECO:0000256" key="5">
    <source>
        <dbReference type="ARBA" id="ARBA00022692"/>
    </source>
</evidence>
<protein>
    <submittedName>
        <fullName evidence="14">Cardiolipin synthase</fullName>
    </submittedName>
</protein>
<dbReference type="Proteomes" id="UP000239485">
    <property type="component" value="Unassembled WGS sequence"/>
</dbReference>
<sequence length="214" mass="22653">MGTDAADGSALAGRSVPGSPAGSSEVSDRVLTLPNVLSFLRLLLVPVFAVLVLVEEDAWALVLLAVSGASDFLDGHLARKWGQVTRLGQLLDPFADRLYILAALLGLAYRGLVPWELVAVLVARDVLLAATVPFLASVGHGPPPVHFLGKLGTFCLLYAFPLLLLGEVVPALSTVAGSLGWAFALWGTGLYWWAGFLYVRQVRALVVAERSHGA</sequence>
<evidence type="ECO:0000256" key="11">
    <source>
        <dbReference type="RuleBase" id="RU003750"/>
    </source>
</evidence>
<keyword evidence="4 11" id="KW-0808">Transferase</keyword>
<evidence type="ECO:0000256" key="3">
    <source>
        <dbReference type="ARBA" id="ARBA00022516"/>
    </source>
</evidence>
<dbReference type="InterPro" id="IPR048254">
    <property type="entry name" value="CDP_ALCOHOL_P_TRANSF_CS"/>
</dbReference>
<proteinExistence type="inferred from homology"/>
<evidence type="ECO:0000256" key="6">
    <source>
        <dbReference type="ARBA" id="ARBA00022989"/>
    </source>
</evidence>
<dbReference type="RefSeq" id="WP_104435096.1">
    <property type="nucleotide sequence ID" value="NZ_PTJD01000016.1"/>
</dbReference>
<keyword evidence="6 13" id="KW-1133">Transmembrane helix</keyword>
<keyword evidence="10" id="KW-1208">Phospholipid metabolism</keyword>
<keyword evidence="9" id="KW-0594">Phospholipid biosynthesis</keyword>
<keyword evidence="3" id="KW-0444">Lipid biosynthesis</keyword>
<accession>A0A2S6IDD3</accession>
<dbReference type="AlphaFoldDB" id="A0A2S6IDD3"/>
<dbReference type="Gene3D" id="1.20.120.1760">
    <property type="match status" value="1"/>
</dbReference>
<feature type="transmembrane region" description="Helical" evidence="13">
    <location>
        <begin position="30"/>
        <end position="52"/>
    </location>
</feature>
<evidence type="ECO:0000256" key="1">
    <source>
        <dbReference type="ARBA" id="ARBA00004141"/>
    </source>
</evidence>
<evidence type="ECO:0000256" key="10">
    <source>
        <dbReference type="ARBA" id="ARBA00023264"/>
    </source>
</evidence>